<evidence type="ECO:0000256" key="3">
    <source>
        <dbReference type="ARBA" id="ARBA00022729"/>
    </source>
</evidence>
<keyword evidence="6" id="KW-0325">Glycoprotein</keyword>
<dbReference type="AlphaFoldDB" id="A0A6A5YRP2"/>
<keyword evidence="11" id="KW-1185">Reference proteome</keyword>
<evidence type="ECO:0000256" key="7">
    <source>
        <dbReference type="SAM" id="Phobius"/>
    </source>
</evidence>
<evidence type="ECO:0000313" key="10">
    <source>
        <dbReference type="EMBL" id="KAF2109756.1"/>
    </source>
</evidence>
<feature type="transmembrane region" description="Helical" evidence="7">
    <location>
        <begin position="138"/>
        <end position="159"/>
    </location>
</feature>
<keyword evidence="4 7" id="KW-1133">Transmembrane helix</keyword>
<evidence type="ECO:0000256" key="5">
    <source>
        <dbReference type="ARBA" id="ARBA00023136"/>
    </source>
</evidence>
<dbReference type="GO" id="GO:0005886">
    <property type="term" value="C:plasma membrane"/>
    <property type="evidence" value="ECO:0007669"/>
    <property type="project" value="TreeGrafter"/>
</dbReference>
<keyword evidence="2 7" id="KW-0812">Transmembrane</keyword>
<comment type="subcellular location">
    <subcellularLocation>
        <location evidence="1">Membrane</location>
        <topology evidence="1">Single-pass membrane protein</topology>
    </subcellularLocation>
</comment>
<name>A0A6A5YRP2_9PLEO</name>
<keyword evidence="5 7" id="KW-0472">Membrane</keyword>
<dbReference type="InterPro" id="IPR002889">
    <property type="entry name" value="WSC_carb-bd"/>
</dbReference>
<gene>
    <name evidence="10" type="ORF">BDV96DRAFT_585310</name>
</gene>
<evidence type="ECO:0000256" key="2">
    <source>
        <dbReference type="ARBA" id="ARBA00022692"/>
    </source>
</evidence>
<feature type="domain" description="WSC" evidence="9">
    <location>
        <begin position="30"/>
        <end position="134"/>
    </location>
</feature>
<organism evidence="10 11">
    <name type="scientific">Lophiotrema nucula</name>
    <dbReference type="NCBI Taxonomy" id="690887"/>
    <lineage>
        <taxon>Eukaryota</taxon>
        <taxon>Fungi</taxon>
        <taxon>Dikarya</taxon>
        <taxon>Ascomycota</taxon>
        <taxon>Pezizomycotina</taxon>
        <taxon>Dothideomycetes</taxon>
        <taxon>Pleosporomycetidae</taxon>
        <taxon>Pleosporales</taxon>
        <taxon>Lophiotremataceae</taxon>
        <taxon>Lophiotrema</taxon>
    </lineage>
</organism>
<dbReference type="OrthoDB" id="2019572at2759"/>
<proteinExistence type="predicted"/>
<dbReference type="Pfam" id="PF01822">
    <property type="entry name" value="WSC"/>
    <property type="match status" value="1"/>
</dbReference>
<accession>A0A6A5YRP2</accession>
<evidence type="ECO:0000256" key="4">
    <source>
        <dbReference type="ARBA" id="ARBA00022989"/>
    </source>
</evidence>
<evidence type="ECO:0000313" key="11">
    <source>
        <dbReference type="Proteomes" id="UP000799770"/>
    </source>
</evidence>
<dbReference type="PROSITE" id="PS51212">
    <property type="entry name" value="WSC"/>
    <property type="match status" value="1"/>
</dbReference>
<feature type="signal peptide" evidence="8">
    <location>
        <begin position="1"/>
        <end position="20"/>
    </location>
</feature>
<evidence type="ECO:0000259" key="9">
    <source>
        <dbReference type="PROSITE" id="PS51212"/>
    </source>
</evidence>
<sequence length="270" mass="29419">MKAELGYALAGAALLPIVAGSTWPAPLPAGWQISGCYADTGALESTVLTGYQDAVLSGTNTNQLCESDCLARGYNYAGTRAGTECFCGSQLVGGVVGVEPSPVLDDTLCDTPCDGDLLGQTCGGDEYIQVSLYTAPQVSMMFSLTMCFWVLLLCALLPLSRCFHSGPYWWSWWVLKVDGTRPRFTWMSDGGETIGRLRRGKRRAQALGDCVQMAWKDDAGAMVADSVLEVGVLESRGHRYTIREKACEKELKVHFDRLRVFRDPSARFSV</sequence>
<protein>
    <recommendedName>
        <fullName evidence="9">WSC domain-containing protein</fullName>
    </recommendedName>
</protein>
<dbReference type="SMART" id="SM00321">
    <property type="entry name" value="WSC"/>
    <property type="match status" value="1"/>
</dbReference>
<dbReference type="InterPro" id="IPR051836">
    <property type="entry name" value="Kremen_rcpt"/>
</dbReference>
<evidence type="ECO:0000256" key="6">
    <source>
        <dbReference type="ARBA" id="ARBA00023180"/>
    </source>
</evidence>
<dbReference type="Proteomes" id="UP000799770">
    <property type="component" value="Unassembled WGS sequence"/>
</dbReference>
<evidence type="ECO:0000256" key="8">
    <source>
        <dbReference type="SAM" id="SignalP"/>
    </source>
</evidence>
<dbReference type="PANTHER" id="PTHR24269">
    <property type="entry name" value="KREMEN PROTEIN"/>
    <property type="match status" value="1"/>
</dbReference>
<reference evidence="10" key="1">
    <citation type="journal article" date="2020" name="Stud. Mycol.">
        <title>101 Dothideomycetes genomes: a test case for predicting lifestyles and emergence of pathogens.</title>
        <authorList>
            <person name="Haridas S."/>
            <person name="Albert R."/>
            <person name="Binder M."/>
            <person name="Bloem J."/>
            <person name="Labutti K."/>
            <person name="Salamov A."/>
            <person name="Andreopoulos B."/>
            <person name="Baker S."/>
            <person name="Barry K."/>
            <person name="Bills G."/>
            <person name="Bluhm B."/>
            <person name="Cannon C."/>
            <person name="Castanera R."/>
            <person name="Culley D."/>
            <person name="Daum C."/>
            <person name="Ezra D."/>
            <person name="Gonzalez J."/>
            <person name="Henrissat B."/>
            <person name="Kuo A."/>
            <person name="Liang C."/>
            <person name="Lipzen A."/>
            <person name="Lutzoni F."/>
            <person name="Magnuson J."/>
            <person name="Mondo S."/>
            <person name="Nolan M."/>
            <person name="Ohm R."/>
            <person name="Pangilinan J."/>
            <person name="Park H.-J."/>
            <person name="Ramirez L."/>
            <person name="Alfaro M."/>
            <person name="Sun H."/>
            <person name="Tritt A."/>
            <person name="Yoshinaga Y."/>
            <person name="Zwiers L.-H."/>
            <person name="Turgeon B."/>
            <person name="Goodwin S."/>
            <person name="Spatafora J."/>
            <person name="Crous P."/>
            <person name="Grigoriev I."/>
        </authorList>
    </citation>
    <scope>NUCLEOTIDE SEQUENCE</scope>
    <source>
        <strain evidence="10">CBS 627.86</strain>
    </source>
</reference>
<dbReference type="PANTHER" id="PTHR24269:SF16">
    <property type="entry name" value="PROTEIN SLG1"/>
    <property type="match status" value="1"/>
</dbReference>
<dbReference type="EMBL" id="ML977341">
    <property type="protein sequence ID" value="KAF2109756.1"/>
    <property type="molecule type" value="Genomic_DNA"/>
</dbReference>
<evidence type="ECO:0000256" key="1">
    <source>
        <dbReference type="ARBA" id="ARBA00004167"/>
    </source>
</evidence>
<keyword evidence="3 8" id="KW-0732">Signal</keyword>
<feature type="chain" id="PRO_5025402789" description="WSC domain-containing protein" evidence="8">
    <location>
        <begin position="21"/>
        <end position="270"/>
    </location>
</feature>